<proteinExistence type="predicted"/>
<gene>
    <name evidence="1" type="ORF">RDI58_022551</name>
</gene>
<organism evidence="1 2">
    <name type="scientific">Solanum bulbocastanum</name>
    <name type="common">Wild potato</name>
    <dbReference type="NCBI Taxonomy" id="147425"/>
    <lineage>
        <taxon>Eukaryota</taxon>
        <taxon>Viridiplantae</taxon>
        <taxon>Streptophyta</taxon>
        <taxon>Embryophyta</taxon>
        <taxon>Tracheophyta</taxon>
        <taxon>Spermatophyta</taxon>
        <taxon>Magnoliopsida</taxon>
        <taxon>eudicotyledons</taxon>
        <taxon>Gunneridae</taxon>
        <taxon>Pentapetalae</taxon>
        <taxon>asterids</taxon>
        <taxon>lamiids</taxon>
        <taxon>Solanales</taxon>
        <taxon>Solanaceae</taxon>
        <taxon>Solanoideae</taxon>
        <taxon>Solaneae</taxon>
        <taxon>Solanum</taxon>
    </lineage>
</organism>
<keyword evidence="2" id="KW-1185">Reference proteome</keyword>
<sequence>MADEKWGKVQLPCVGEKKFCFKLRVLRNKSEILFVYGAAGMIQNQEDIHHWLSKRYTISRMIRLDMQKYYGACLSKEIYNESLVYPLSQNQQGLINNEGCICSDK</sequence>
<evidence type="ECO:0000313" key="1">
    <source>
        <dbReference type="EMBL" id="KAK6780367.1"/>
    </source>
</evidence>
<comment type="caution">
    <text evidence="1">The sequence shown here is derived from an EMBL/GenBank/DDBJ whole genome shotgun (WGS) entry which is preliminary data.</text>
</comment>
<name>A0AAN8T819_SOLBU</name>
<evidence type="ECO:0000313" key="2">
    <source>
        <dbReference type="Proteomes" id="UP001371456"/>
    </source>
</evidence>
<accession>A0AAN8T819</accession>
<reference evidence="1 2" key="1">
    <citation type="submission" date="2024-02" db="EMBL/GenBank/DDBJ databases">
        <title>de novo genome assembly of Solanum bulbocastanum strain 11H21.</title>
        <authorList>
            <person name="Hosaka A.J."/>
        </authorList>
    </citation>
    <scope>NUCLEOTIDE SEQUENCE [LARGE SCALE GENOMIC DNA]</scope>
    <source>
        <tissue evidence="1">Young leaves</tissue>
    </source>
</reference>
<protein>
    <submittedName>
        <fullName evidence="1">Uncharacterized protein</fullName>
    </submittedName>
</protein>
<dbReference type="Proteomes" id="UP001371456">
    <property type="component" value="Unassembled WGS sequence"/>
</dbReference>
<dbReference type="EMBL" id="JBANQN010000009">
    <property type="protein sequence ID" value="KAK6780367.1"/>
    <property type="molecule type" value="Genomic_DNA"/>
</dbReference>
<dbReference type="AlphaFoldDB" id="A0AAN8T819"/>